<feature type="transmembrane region" description="Helical" evidence="9">
    <location>
        <begin position="250"/>
        <end position="270"/>
    </location>
</feature>
<reference evidence="11" key="1">
    <citation type="submission" date="2022-07" db="EMBL/GenBank/DDBJ databases">
        <title>Phylogenomic reconstructions and comparative analyses of Kickxellomycotina fungi.</title>
        <authorList>
            <person name="Reynolds N.K."/>
            <person name="Stajich J.E."/>
            <person name="Barry K."/>
            <person name="Grigoriev I.V."/>
            <person name="Crous P."/>
            <person name="Smith M.E."/>
        </authorList>
    </citation>
    <scope>NUCLEOTIDE SEQUENCE</scope>
    <source>
        <strain evidence="11">NBRC 100468</strain>
    </source>
</reference>
<dbReference type="PROSITE" id="PS50850">
    <property type="entry name" value="MFS"/>
    <property type="match status" value="1"/>
</dbReference>
<feature type="transmembrane region" description="Helical" evidence="9">
    <location>
        <begin position="449"/>
        <end position="467"/>
    </location>
</feature>
<proteinExistence type="inferred from homology"/>
<dbReference type="InterPro" id="IPR036259">
    <property type="entry name" value="MFS_trans_sf"/>
</dbReference>
<feature type="transmembrane region" description="Helical" evidence="9">
    <location>
        <begin position="353"/>
        <end position="373"/>
    </location>
</feature>
<feature type="transmembrane region" description="Helical" evidence="9">
    <location>
        <begin position="183"/>
        <end position="204"/>
    </location>
</feature>
<evidence type="ECO:0000313" key="12">
    <source>
        <dbReference type="Proteomes" id="UP001150538"/>
    </source>
</evidence>
<dbReference type="FunFam" id="1.20.1720.10:FF:000013">
    <property type="entry name" value="Related to multidrug resistance proteins"/>
    <property type="match status" value="1"/>
</dbReference>
<name>A0A9W8DT50_9FUNG</name>
<evidence type="ECO:0000256" key="6">
    <source>
        <dbReference type="ARBA" id="ARBA00022989"/>
    </source>
</evidence>
<dbReference type="InterPro" id="IPR020846">
    <property type="entry name" value="MFS_dom"/>
</dbReference>
<evidence type="ECO:0000256" key="5">
    <source>
        <dbReference type="ARBA" id="ARBA00022692"/>
    </source>
</evidence>
<evidence type="ECO:0000313" key="11">
    <source>
        <dbReference type="EMBL" id="KAJ1917230.1"/>
    </source>
</evidence>
<comment type="similarity">
    <text evidence="2">Belongs to the major facilitator superfamily.</text>
</comment>
<dbReference type="PANTHER" id="PTHR23501:SF102">
    <property type="entry name" value="DRUG TRANSPORTER, PUTATIVE (AFU_ORTHOLOGUE AFUA_3G08530)-RELATED"/>
    <property type="match status" value="1"/>
</dbReference>
<dbReference type="InterPro" id="IPR004638">
    <property type="entry name" value="EmrB-like"/>
</dbReference>
<dbReference type="GO" id="GO:0022857">
    <property type="term" value="F:transmembrane transporter activity"/>
    <property type="evidence" value="ECO:0007669"/>
    <property type="project" value="InterPro"/>
</dbReference>
<feature type="transmembrane region" description="Helical" evidence="9">
    <location>
        <begin position="216"/>
        <end position="238"/>
    </location>
</feature>
<feature type="region of interest" description="Disordered" evidence="8">
    <location>
        <begin position="1"/>
        <end position="20"/>
    </location>
</feature>
<dbReference type="Gene3D" id="1.20.1250.20">
    <property type="entry name" value="MFS general substrate transporter like domains"/>
    <property type="match status" value="1"/>
</dbReference>
<dbReference type="SUPFAM" id="SSF103473">
    <property type="entry name" value="MFS general substrate transporter"/>
    <property type="match status" value="2"/>
</dbReference>
<dbReference type="PANTHER" id="PTHR23501">
    <property type="entry name" value="MAJOR FACILITATOR SUPERFAMILY"/>
    <property type="match status" value="1"/>
</dbReference>
<dbReference type="Gene3D" id="1.20.1720.10">
    <property type="entry name" value="Multidrug resistance protein D"/>
    <property type="match status" value="1"/>
</dbReference>
<feature type="transmembrane region" description="Helical" evidence="9">
    <location>
        <begin position="90"/>
        <end position="115"/>
    </location>
</feature>
<evidence type="ECO:0000256" key="8">
    <source>
        <dbReference type="SAM" id="MobiDB-lite"/>
    </source>
</evidence>
<comment type="subcellular location">
    <subcellularLocation>
        <location evidence="1">Cell membrane</location>
        <topology evidence="1">Multi-pass membrane protein</topology>
    </subcellularLocation>
</comment>
<gene>
    <name evidence="11" type="ORF">H4219_003314</name>
</gene>
<evidence type="ECO:0000259" key="10">
    <source>
        <dbReference type="PROSITE" id="PS50850"/>
    </source>
</evidence>
<evidence type="ECO:0000256" key="1">
    <source>
        <dbReference type="ARBA" id="ARBA00004651"/>
    </source>
</evidence>
<dbReference type="OrthoDB" id="10021397at2759"/>
<feature type="domain" description="Major facilitator superfamily (MFS) profile" evidence="10">
    <location>
        <begin position="93"/>
        <end position="582"/>
    </location>
</feature>
<dbReference type="AlphaFoldDB" id="A0A9W8DT50"/>
<evidence type="ECO:0000256" key="9">
    <source>
        <dbReference type="SAM" id="Phobius"/>
    </source>
</evidence>
<keyword evidence="7 9" id="KW-0472">Membrane</keyword>
<dbReference type="NCBIfam" id="TIGR00711">
    <property type="entry name" value="efflux_EmrB"/>
    <property type="match status" value="1"/>
</dbReference>
<dbReference type="EMBL" id="JANBPU010000077">
    <property type="protein sequence ID" value="KAJ1917230.1"/>
    <property type="molecule type" value="Genomic_DNA"/>
</dbReference>
<evidence type="ECO:0000256" key="4">
    <source>
        <dbReference type="ARBA" id="ARBA00022475"/>
    </source>
</evidence>
<feature type="transmembrane region" description="Helical" evidence="9">
    <location>
        <begin position="479"/>
        <end position="498"/>
    </location>
</feature>
<keyword evidence="3" id="KW-0813">Transport</keyword>
<evidence type="ECO:0000256" key="3">
    <source>
        <dbReference type="ARBA" id="ARBA00022448"/>
    </source>
</evidence>
<feature type="transmembrane region" description="Helical" evidence="9">
    <location>
        <begin position="556"/>
        <end position="577"/>
    </location>
</feature>
<feature type="transmembrane region" description="Helical" evidence="9">
    <location>
        <begin position="418"/>
        <end position="437"/>
    </location>
</feature>
<sequence length="602" mass="64421">MERNTNPLKVSNGGGTSSLMIPPSHYGTSMDFDARTFQGSQPSLHKNYSDHDIKSQNKQFTYSDGGRSDYNGPATSDLDYVVHKVGKKQFIAILVTLMLALLLSALDQTIVATAIPKISNEFNSLSNASWIATAYMLTSTALQPLYGKLSDIFGRLATLLFSLIIFLIGSILCATAKSMTWLIAARAVTGVGGAGALALAIIVLSEITSIRNRPKAFALISIVWGIACIAGPLLGGVFTDKVSWRWCFYINLPVGGVTVITAILFMRLPTPKGSLIEKIKRVDFLGVFLLVGALVMVLLGLSWGGKEYSWSSVRVLCLLIIGVALLGVFVVIELKIPKEPIIAPSLFKYHNASLALIISLLFGWPMLTLVYYLPLYFSIVHNASAIMSGVKMLPLLVTACVGSVITGVTVTRLGFTRVHMCIGAILGCIGSGCLFLLDENSGNGKQIGLLFIPGITIGIIMPTNSVIGQAAVPTKLMPVVTALIMFMRSMGGVIGLSLSNTILTNTLKNNLGPVIAKFPQYAKIAKKAINDSNAIWTSGLPKNVQNEIVKAYADSLAIVFVVLVPLYGLVLIGSCLLKATDLKGDKRNENPEATSSNQTLTA</sequence>
<dbReference type="GO" id="GO:0005886">
    <property type="term" value="C:plasma membrane"/>
    <property type="evidence" value="ECO:0007669"/>
    <property type="project" value="UniProtKB-SubCell"/>
</dbReference>
<keyword evidence="6 9" id="KW-1133">Transmembrane helix</keyword>
<feature type="transmembrane region" description="Helical" evidence="9">
    <location>
        <begin position="158"/>
        <end position="177"/>
    </location>
</feature>
<dbReference type="PRINTS" id="PR01036">
    <property type="entry name" value="TCRTETB"/>
</dbReference>
<feature type="transmembrane region" description="Helical" evidence="9">
    <location>
        <begin position="313"/>
        <end position="332"/>
    </location>
</feature>
<organism evidence="11 12">
    <name type="scientific">Mycoemilia scoparia</name>
    <dbReference type="NCBI Taxonomy" id="417184"/>
    <lineage>
        <taxon>Eukaryota</taxon>
        <taxon>Fungi</taxon>
        <taxon>Fungi incertae sedis</taxon>
        <taxon>Zoopagomycota</taxon>
        <taxon>Kickxellomycotina</taxon>
        <taxon>Kickxellomycetes</taxon>
        <taxon>Kickxellales</taxon>
        <taxon>Kickxellaceae</taxon>
        <taxon>Mycoemilia</taxon>
    </lineage>
</organism>
<dbReference type="Pfam" id="PF07690">
    <property type="entry name" value="MFS_1"/>
    <property type="match status" value="1"/>
</dbReference>
<feature type="transmembrane region" description="Helical" evidence="9">
    <location>
        <begin position="282"/>
        <end position="301"/>
    </location>
</feature>
<dbReference type="InterPro" id="IPR011701">
    <property type="entry name" value="MFS"/>
</dbReference>
<dbReference type="CDD" id="cd17502">
    <property type="entry name" value="MFS_Azr1_MDR_like"/>
    <property type="match status" value="1"/>
</dbReference>
<evidence type="ECO:0000256" key="7">
    <source>
        <dbReference type="ARBA" id="ARBA00023136"/>
    </source>
</evidence>
<feature type="transmembrane region" description="Helical" evidence="9">
    <location>
        <begin position="393"/>
        <end position="411"/>
    </location>
</feature>
<keyword evidence="12" id="KW-1185">Reference proteome</keyword>
<evidence type="ECO:0000256" key="2">
    <source>
        <dbReference type="ARBA" id="ARBA00008335"/>
    </source>
</evidence>
<keyword evidence="4" id="KW-1003">Cell membrane</keyword>
<comment type="caution">
    <text evidence="11">The sequence shown here is derived from an EMBL/GenBank/DDBJ whole genome shotgun (WGS) entry which is preliminary data.</text>
</comment>
<accession>A0A9W8DT50</accession>
<keyword evidence="5 9" id="KW-0812">Transmembrane</keyword>
<protein>
    <recommendedName>
        <fullName evidence="10">Major facilitator superfamily (MFS) profile domain-containing protein</fullName>
    </recommendedName>
</protein>
<dbReference type="Proteomes" id="UP001150538">
    <property type="component" value="Unassembled WGS sequence"/>
</dbReference>